<dbReference type="EMBL" id="CADCXN010000059">
    <property type="protein sequence ID" value="CAA9890939.1"/>
    <property type="molecule type" value="Genomic_DNA"/>
</dbReference>
<comment type="caution">
    <text evidence="2">The sequence shown here is derived from an EMBL/GenBank/DDBJ whole genome shotgun (WGS) entry which is preliminary data.</text>
</comment>
<reference evidence="2 3" key="1">
    <citation type="submission" date="2020-02" db="EMBL/GenBank/DDBJ databases">
        <authorList>
            <person name="Hogendoorn C."/>
        </authorList>
    </citation>
    <scope>NUCLEOTIDE SEQUENCE [LARGE SCALE GENOMIC DNA]</scope>
    <source>
        <strain evidence="2">METHB21</strain>
    </source>
</reference>
<accession>A0A8S0WAQ0</accession>
<keyword evidence="3" id="KW-1185">Reference proteome</keyword>
<keyword evidence="1" id="KW-0812">Transmembrane</keyword>
<dbReference type="Proteomes" id="UP000494216">
    <property type="component" value="Unassembled WGS sequence"/>
</dbReference>
<name>A0A8S0WAQ0_9GAMM</name>
<feature type="transmembrane region" description="Helical" evidence="1">
    <location>
        <begin position="61"/>
        <end position="83"/>
    </location>
</feature>
<evidence type="ECO:0000256" key="1">
    <source>
        <dbReference type="SAM" id="Phobius"/>
    </source>
</evidence>
<gene>
    <name evidence="2" type="ORF">METHB2_300017</name>
</gene>
<sequence>MIQAAAVKDGYLELSQEQRVLLGISGGKLDMKQRGNLQVIGPQIDRELDYQYAAGPDCGDFLLSPGLIIVSPLITVLAFFVGYRRLSEFLTQHLSSSMKAFTDMLLHKLQGNHRVNINEMNGVIYPLMQIIRVLNNVGNETI</sequence>
<proteinExistence type="predicted"/>
<protein>
    <submittedName>
        <fullName evidence="2">Uncharacterized protein</fullName>
    </submittedName>
</protein>
<evidence type="ECO:0000313" key="2">
    <source>
        <dbReference type="EMBL" id="CAA9890939.1"/>
    </source>
</evidence>
<dbReference type="RefSeq" id="WP_174625846.1">
    <property type="nucleotide sequence ID" value="NZ_CADCXN010000059.1"/>
</dbReference>
<keyword evidence="1" id="KW-0472">Membrane</keyword>
<evidence type="ECO:0000313" key="3">
    <source>
        <dbReference type="Proteomes" id="UP000494216"/>
    </source>
</evidence>
<dbReference type="AlphaFoldDB" id="A0A8S0WAQ0"/>
<organism evidence="2 3">
    <name type="scientific">Candidatus Methylobacter favarea</name>
    <dbReference type="NCBI Taxonomy" id="2707345"/>
    <lineage>
        <taxon>Bacteria</taxon>
        <taxon>Pseudomonadati</taxon>
        <taxon>Pseudomonadota</taxon>
        <taxon>Gammaproteobacteria</taxon>
        <taxon>Methylococcales</taxon>
        <taxon>Methylococcaceae</taxon>
        <taxon>Methylobacter</taxon>
    </lineage>
</organism>
<keyword evidence="1" id="KW-1133">Transmembrane helix</keyword>